<dbReference type="OrthoDB" id="5582699at2"/>
<reference evidence="5 8" key="2">
    <citation type="submission" date="2023-11" db="EMBL/GenBank/DDBJ databases">
        <title>MicrobeMod: A computational toolkit for identifying prokaryotic methylation and restriction-modification with nanopore sequencing.</title>
        <authorList>
            <person name="Crits-Christoph A."/>
            <person name="Kang S.C."/>
            <person name="Lee H."/>
            <person name="Ostrov N."/>
        </authorList>
    </citation>
    <scope>NUCLEOTIDE SEQUENCE [LARGE SCALE GENOMIC DNA]</scope>
    <source>
        <strain evidence="5 8">ATCC BAA-571</strain>
    </source>
</reference>
<evidence type="ECO:0000256" key="2">
    <source>
        <dbReference type="ARBA" id="ARBA00023125"/>
    </source>
</evidence>
<reference evidence="6 7" key="1">
    <citation type="submission" date="2016-10" db="EMBL/GenBank/DDBJ databases">
        <authorList>
            <person name="de Groot N.N."/>
        </authorList>
    </citation>
    <scope>NUCLEOTIDE SEQUENCE [LARGE SCALE GENOMIC DNA]</scope>
    <source>
        <strain evidence="6 7">JCM 10630</strain>
    </source>
</reference>
<organism evidence="6 7">
    <name type="scientific">Ectopseudomonas alcaliphila</name>
    <dbReference type="NCBI Taxonomy" id="101564"/>
    <lineage>
        <taxon>Bacteria</taxon>
        <taxon>Pseudomonadati</taxon>
        <taxon>Pseudomonadota</taxon>
        <taxon>Gammaproteobacteria</taxon>
        <taxon>Pseudomonadales</taxon>
        <taxon>Pseudomonadaceae</taxon>
        <taxon>Ectopseudomonas</taxon>
    </lineage>
</organism>
<proteinExistence type="predicted"/>
<dbReference type="GO" id="GO:0000976">
    <property type="term" value="F:transcription cis-regulatory region binding"/>
    <property type="evidence" value="ECO:0007669"/>
    <property type="project" value="TreeGrafter"/>
</dbReference>
<evidence type="ECO:0000313" key="6">
    <source>
        <dbReference type="EMBL" id="SDE88047.1"/>
    </source>
</evidence>
<dbReference type="PRINTS" id="PR00032">
    <property type="entry name" value="HTHARAC"/>
</dbReference>
<evidence type="ECO:0000313" key="7">
    <source>
        <dbReference type="Proteomes" id="UP000182413"/>
    </source>
</evidence>
<name>A0A1G7GIT0_9GAMM</name>
<keyword evidence="1" id="KW-0805">Transcription regulation</keyword>
<dbReference type="Pfam" id="PF12625">
    <property type="entry name" value="Arabinose_bd"/>
    <property type="match status" value="1"/>
</dbReference>
<evidence type="ECO:0000256" key="1">
    <source>
        <dbReference type="ARBA" id="ARBA00023015"/>
    </source>
</evidence>
<evidence type="ECO:0000256" key="3">
    <source>
        <dbReference type="ARBA" id="ARBA00023163"/>
    </source>
</evidence>
<dbReference type="PROSITE" id="PS01124">
    <property type="entry name" value="HTH_ARAC_FAMILY_2"/>
    <property type="match status" value="1"/>
</dbReference>
<dbReference type="Proteomes" id="UP001278050">
    <property type="component" value="Unassembled WGS sequence"/>
</dbReference>
<dbReference type="SUPFAM" id="SSF46689">
    <property type="entry name" value="Homeodomain-like"/>
    <property type="match status" value="1"/>
</dbReference>
<sequence length="340" mass="37826">MKQTFNFTAELVPVAYAEALLALAEELGLARVELFAAARVRPEVLGSPNGRLSFLDFHSLTQAALERCGEPALGLVLGQRLNVSTHGILGYAVLSSANLGKALQFALKYYRVLGLAFELELVDRDDTLELRAVESFPMGSQSRFAAEGLLTSIHTIARFLLGEELQGLAVGFAHAAPDYAERYAEVFGVAAQFEQPFHWLRLPRHYLQRPMALANPATVQMCEQQCEALLASLDVQDGLLTRVRRLLLTRPGDFPDLESAASALHTSGRSLRRHLAQMGTSYQQVLDEVRKRLALQYLTTTHLPLYEIAQLLGFSDPSNFRRAFRKWTGKLPSDYRNEVP</sequence>
<dbReference type="Proteomes" id="UP000182413">
    <property type="component" value="Unassembled WGS sequence"/>
</dbReference>
<dbReference type="Gene3D" id="1.10.10.60">
    <property type="entry name" value="Homeodomain-like"/>
    <property type="match status" value="1"/>
</dbReference>
<dbReference type="AlphaFoldDB" id="A0A1G7GIT0"/>
<keyword evidence="3" id="KW-0804">Transcription</keyword>
<dbReference type="InterPro" id="IPR018060">
    <property type="entry name" value="HTH_AraC"/>
</dbReference>
<dbReference type="GO" id="GO:0003700">
    <property type="term" value="F:DNA-binding transcription factor activity"/>
    <property type="evidence" value="ECO:0007669"/>
    <property type="project" value="InterPro"/>
</dbReference>
<dbReference type="PANTHER" id="PTHR47894">
    <property type="entry name" value="HTH-TYPE TRANSCRIPTIONAL REGULATOR GADX"/>
    <property type="match status" value="1"/>
</dbReference>
<dbReference type="SMART" id="SM00342">
    <property type="entry name" value="HTH_ARAC"/>
    <property type="match status" value="1"/>
</dbReference>
<dbReference type="InterPro" id="IPR032687">
    <property type="entry name" value="AraC-type_N"/>
</dbReference>
<dbReference type="Pfam" id="PF12833">
    <property type="entry name" value="HTH_18"/>
    <property type="match status" value="1"/>
</dbReference>
<dbReference type="RefSeq" id="WP_074679412.1">
    <property type="nucleotide sequence ID" value="NZ_CBCSET010000004.1"/>
</dbReference>
<keyword evidence="2" id="KW-0238">DNA-binding</keyword>
<accession>A0A1G7GIT0</accession>
<dbReference type="PANTHER" id="PTHR47894:SF1">
    <property type="entry name" value="HTH-TYPE TRANSCRIPTIONAL REGULATOR VQSM"/>
    <property type="match status" value="1"/>
</dbReference>
<feature type="domain" description="HTH araC/xylS-type" evidence="4">
    <location>
        <begin position="241"/>
        <end position="338"/>
    </location>
</feature>
<protein>
    <submittedName>
        <fullName evidence="5">AraC family transcriptional regulator</fullName>
    </submittedName>
    <submittedName>
        <fullName evidence="6">Transcriptional regulator, AraC family</fullName>
    </submittedName>
</protein>
<dbReference type="InterPro" id="IPR020449">
    <property type="entry name" value="Tscrpt_reg_AraC-type_HTH"/>
</dbReference>
<gene>
    <name evidence="6" type="ORF">SAMN05216575_104264</name>
    <name evidence="5" type="ORF">SIM71_19275</name>
</gene>
<dbReference type="EMBL" id="FNAE01000004">
    <property type="protein sequence ID" value="SDE88047.1"/>
    <property type="molecule type" value="Genomic_DNA"/>
</dbReference>
<evidence type="ECO:0000313" key="8">
    <source>
        <dbReference type="Proteomes" id="UP001278050"/>
    </source>
</evidence>
<dbReference type="GO" id="GO:0005829">
    <property type="term" value="C:cytosol"/>
    <property type="evidence" value="ECO:0007669"/>
    <property type="project" value="TreeGrafter"/>
</dbReference>
<dbReference type="InterPro" id="IPR009057">
    <property type="entry name" value="Homeodomain-like_sf"/>
</dbReference>
<evidence type="ECO:0000313" key="5">
    <source>
        <dbReference type="EMBL" id="MDX5994210.1"/>
    </source>
</evidence>
<evidence type="ECO:0000259" key="4">
    <source>
        <dbReference type="PROSITE" id="PS01124"/>
    </source>
</evidence>
<dbReference type="EMBL" id="JAWXXP010000001">
    <property type="protein sequence ID" value="MDX5994210.1"/>
    <property type="molecule type" value="Genomic_DNA"/>
</dbReference>
<keyword evidence="8" id="KW-1185">Reference proteome</keyword>